<keyword evidence="1" id="KW-0472">Membrane</keyword>
<gene>
    <name evidence="2" type="ORF">BILFYP9_03572</name>
</gene>
<evidence type="ECO:0000256" key="1">
    <source>
        <dbReference type="SAM" id="Phobius"/>
    </source>
</evidence>
<accession>A0A6N2WS49</accession>
<dbReference type="RefSeq" id="WP_138292853.1">
    <property type="nucleotide sequence ID" value="NZ_BAABZC010000003.1"/>
</dbReference>
<evidence type="ECO:0000313" key="2">
    <source>
        <dbReference type="EMBL" id="VYT42996.1"/>
    </source>
</evidence>
<keyword evidence="1" id="KW-1133">Transmembrane helix</keyword>
<feature type="transmembrane region" description="Helical" evidence="1">
    <location>
        <begin position="7"/>
        <end position="29"/>
    </location>
</feature>
<organism evidence="2">
    <name type="scientific">Bacteroides intestinalis</name>
    <dbReference type="NCBI Taxonomy" id="329854"/>
    <lineage>
        <taxon>Bacteria</taxon>
        <taxon>Pseudomonadati</taxon>
        <taxon>Bacteroidota</taxon>
        <taxon>Bacteroidia</taxon>
        <taxon>Bacteroidales</taxon>
        <taxon>Bacteroidaceae</taxon>
        <taxon>Bacteroides</taxon>
    </lineage>
</organism>
<keyword evidence="1" id="KW-0812">Transmembrane</keyword>
<dbReference type="AlphaFoldDB" id="A0A6N2WS49"/>
<reference evidence="2" key="1">
    <citation type="submission" date="2019-11" db="EMBL/GenBank/DDBJ databases">
        <authorList>
            <person name="Feng L."/>
        </authorList>
    </citation>
    <scope>NUCLEOTIDE SEQUENCE</scope>
    <source>
        <strain evidence="2">BintestinalisLFYP9</strain>
    </source>
</reference>
<protein>
    <submittedName>
        <fullName evidence="2">Uncharacterized protein</fullName>
    </submittedName>
</protein>
<name>A0A6N2WS49_9BACE</name>
<sequence length="294" mass="33799">MRKILYTILIVALIIVIGLLLSIIAMNLYYFSTIINKTPIIIDRSLVDYVTIMLACVALCFSISVVIPYFLSNQIIKKEIEKTVNDIFNSDYKIELNNAINALERGDADHSRMTALFLQKHEMYIWSIGWICRSILRYLKCDDIPKQKMYNNIVKMCIPILIDNISMLVKNVQANKSGGLTETIIRRFNIENSEDKNSLIIRTLTDIIDYRIMSSKYSGKFKALENSEQKHIINLFITLVLTTIPEKELAKCGDISWFGTEAFSENILLYKSTLSNEDVFRKLLQGIAKNKKKS</sequence>
<dbReference type="EMBL" id="CACRSU010000047">
    <property type="protein sequence ID" value="VYT42996.1"/>
    <property type="molecule type" value="Genomic_DNA"/>
</dbReference>
<feature type="transmembrane region" description="Helical" evidence="1">
    <location>
        <begin position="49"/>
        <end position="71"/>
    </location>
</feature>
<proteinExistence type="predicted"/>